<sequence>MIAMKLWNTWWLWNCGIDGSYGTREVKATMELGELMVVMELEKWRQLWNWGIDGSYGTRDVKATMELWN</sequence>
<dbReference type="Proteomes" id="UP001054945">
    <property type="component" value="Unassembled WGS sequence"/>
</dbReference>
<evidence type="ECO:0000313" key="2">
    <source>
        <dbReference type="EMBL" id="GIY26523.1"/>
    </source>
</evidence>
<proteinExistence type="predicted"/>
<keyword evidence="1" id="KW-0732">Signal</keyword>
<feature type="signal peptide" evidence="1">
    <location>
        <begin position="1"/>
        <end position="22"/>
    </location>
</feature>
<reference evidence="2 3" key="1">
    <citation type="submission" date="2021-06" db="EMBL/GenBank/DDBJ databases">
        <title>Caerostris extrusa draft genome.</title>
        <authorList>
            <person name="Kono N."/>
            <person name="Arakawa K."/>
        </authorList>
    </citation>
    <scope>NUCLEOTIDE SEQUENCE [LARGE SCALE GENOMIC DNA]</scope>
</reference>
<gene>
    <name evidence="2" type="ORF">CEXT_506551</name>
</gene>
<accession>A0AAV4S3A0</accession>
<dbReference type="EMBL" id="BPLR01008694">
    <property type="protein sequence ID" value="GIY26523.1"/>
    <property type="molecule type" value="Genomic_DNA"/>
</dbReference>
<keyword evidence="3" id="KW-1185">Reference proteome</keyword>
<organism evidence="2 3">
    <name type="scientific">Caerostris extrusa</name>
    <name type="common">Bark spider</name>
    <name type="synonym">Caerostris bankana</name>
    <dbReference type="NCBI Taxonomy" id="172846"/>
    <lineage>
        <taxon>Eukaryota</taxon>
        <taxon>Metazoa</taxon>
        <taxon>Ecdysozoa</taxon>
        <taxon>Arthropoda</taxon>
        <taxon>Chelicerata</taxon>
        <taxon>Arachnida</taxon>
        <taxon>Araneae</taxon>
        <taxon>Araneomorphae</taxon>
        <taxon>Entelegynae</taxon>
        <taxon>Araneoidea</taxon>
        <taxon>Araneidae</taxon>
        <taxon>Caerostris</taxon>
    </lineage>
</organism>
<evidence type="ECO:0000313" key="3">
    <source>
        <dbReference type="Proteomes" id="UP001054945"/>
    </source>
</evidence>
<name>A0AAV4S3A0_CAEEX</name>
<protein>
    <submittedName>
        <fullName evidence="2">Uncharacterized protein</fullName>
    </submittedName>
</protein>
<feature type="chain" id="PRO_5043585092" evidence="1">
    <location>
        <begin position="23"/>
        <end position="69"/>
    </location>
</feature>
<dbReference type="AlphaFoldDB" id="A0AAV4S3A0"/>
<comment type="caution">
    <text evidence="2">The sequence shown here is derived from an EMBL/GenBank/DDBJ whole genome shotgun (WGS) entry which is preliminary data.</text>
</comment>
<evidence type="ECO:0000256" key="1">
    <source>
        <dbReference type="SAM" id="SignalP"/>
    </source>
</evidence>